<dbReference type="EMBL" id="VORB01000008">
    <property type="protein sequence ID" value="TXC77023.1"/>
    <property type="molecule type" value="Genomic_DNA"/>
</dbReference>
<dbReference type="OrthoDB" id="1029341at2"/>
<dbReference type="AlphaFoldDB" id="A0A5C6UUH6"/>
<dbReference type="Proteomes" id="UP000321168">
    <property type="component" value="Unassembled WGS sequence"/>
</dbReference>
<comment type="caution">
    <text evidence="1">The sequence shown here is derived from an EMBL/GenBank/DDBJ whole genome shotgun (WGS) entry which is preliminary data.</text>
</comment>
<dbReference type="Pfam" id="PF05973">
    <property type="entry name" value="Gp49"/>
    <property type="match status" value="1"/>
</dbReference>
<proteinExistence type="predicted"/>
<sequence length="115" mass="13523">MRDVDITEECLEFIDKQGERVSLKFFQLVQVMMQEKVVHALFIKKLQSTKFYELRVKAGNEYRIIIFAIDHLNFSQANQVVCLTGFIKKSTKDYKKAIKAAEKILEEYLNRKENG</sequence>
<reference evidence="1 2" key="1">
    <citation type="submission" date="2019-08" db="EMBL/GenBank/DDBJ databases">
        <title>Genome of Luteibaculum oceani JCM 18817.</title>
        <authorList>
            <person name="Bowman J.P."/>
        </authorList>
    </citation>
    <scope>NUCLEOTIDE SEQUENCE [LARGE SCALE GENOMIC DNA]</scope>
    <source>
        <strain evidence="1 2">JCM 18817</strain>
    </source>
</reference>
<organism evidence="1 2">
    <name type="scientific">Luteibaculum oceani</name>
    <dbReference type="NCBI Taxonomy" id="1294296"/>
    <lineage>
        <taxon>Bacteria</taxon>
        <taxon>Pseudomonadati</taxon>
        <taxon>Bacteroidota</taxon>
        <taxon>Flavobacteriia</taxon>
        <taxon>Flavobacteriales</taxon>
        <taxon>Luteibaculaceae</taxon>
        <taxon>Luteibaculum</taxon>
    </lineage>
</organism>
<dbReference type="InterPro" id="IPR009241">
    <property type="entry name" value="HigB-like"/>
</dbReference>
<gene>
    <name evidence="1" type="ORF">FRX97_09150</name>
</gene>
<dbReference type="RefSeq" id="WP_147014911.1">
    <property type="nucleotide sequence ID" value="NZ_VORB01000008.1"/>
</dbReference>
<evidence type="ECO:0000313" key="2">
    <source>
        <dbReference type="Proteomes" id="UP000321168"/>
    </source>
</evidence>
<protein>
    <recommendedName>
        <fullName evidence="3">Addiction module toxin RelE</fullName>
    </recommendedName>
</protein>
<evidence type="ECO:0000313" key="1">
    <source>
        <dbReference type="EMBL" id="TXC77023.1"/>
    </source>
</evidence>
<evidence type="ECO:0008006" key="3">
    <source>
        <dbReference type="Google" id="ProtNLM"/>
    </source>
</evidence>
<name>A0A5C6UUH6_9FLAO</name>
<accession>A0A5C6UUH6</accession>
<keyword evidence="2" id="KW-1185">Reference proteome</keyword>